<feature type="transmembrane region" description="Helical" evidence="1">
    <location>
        <begin position="392"/>
        <end position="409"/>
    </location>
</feature>
<dbReference type="EMBL" id="JAKCXM010000172">
    <property type="protein sequence ID" value="KAJ0399770.1"/>
    <property type="molecule type" value="Genomic_DNA"/>
</dbReference>
<feature type="domain" description="Acyltransferase 3" evidence="2">
    <location>
        <begin position="77"/>
        <end position="390"/>
    </location>
</feature>
<keyword evidence="1" id="KW-0812">Transmembrane</keyword>
<dbReference type="GO" id="GO:0016020">
    <property type="term" value="C:membrane"/>
    <property type="evidence" value="ECO:0007669"/>
    <property type="project" value="TreeGrafter"/>
</dbReference>
<dbReference type="AlphaFoldDB" id="A0AAD5Q836"/>
<evidence type="ECO:0000313" key="4">
    <source>
        <dbReference type="Proteomes" id="UP001209570"/>
    </source>
</evidence>
<feature type="transmembrane region" description="Helical" evidence="1">
    <location>
        <begin position="358"/>
        <end position="380"/>
    </location>
</feature>
<proteinExistence type="predicted"/>
<keyword evidence="1" id="KW-0472">Membrane</keyword>
<dbReference type="Proteomes" id="UP001209570">
    <property type="component" value="Unassembled WGS sequence"/>
</dbReference>
<dbReference type="Pfam" id="PF01757">
    <property type="entry name" value="Acyl_transf_3"/>
    <property type="match status" value="1"/>
</dbReference>
<dbReference type="InterPro" id="IPR050879">
    <property type="entry name" value="Acyltransferase_3"/>
</dbReference>
<evidence type="ECO:0000313" key="3">
    <source>
        <dbReference type="EMBL" id="KAJ0399770.1"/>
    </source>
</evidence>
<keyword evidence="4" id="KW-1185">Reference proteome</keyword>
<dbReference type="GO" id="GO:0016747">
    <property type="term" value="F:acyltransferase activity, transferring groups other than amino-acyl groups"/>
    <property type="evidence" value="ECO:0007669"/>
    <property type="project" value="InterPro"/>
</dbReference>
<dbReference type="PANTHER" id="PTHR23028:SF53">
    <property type="entry name" value="ACYL_TRANSF_3 DOMAIN-CONTAINING PROTEIN"/>
    <property type="match status" value="1"/>
</dbReference>
<protein>
    <recommendedName>
        <fullName evidence="2">Acyltransferase 3 domain-containing protein</fullName>
    </recommendedName>
</protein>
<feature type="transmembrane region" description="Helical" evidence="1">
    <location>
        <begin position="330"/>
        <end position="346"/>
    </location>
</feature>
<comment type="caution">
    <text evidence="3">The sequence shown here is derived from an EMBL/GenBank/DDBJ whole genome shotgun (WGS) entry which is preliminary data.</text>
</comment>
<feature type="transmembrane region" description="Helical" evidence="1">
    <location>
        <begin position="299"/>
        <end position="318"/>
    </location>
</feature>
<accession>A0AAD5Q836</accession>
<feature type="transmembrane region" description="Helical" evidence="1">
    <location>
        <begin position="151"/>
        <end position="168"/>
    </location>
</feature>
<evidence type="ECO:0000259" key="2">
    <source>
        <dbReference type="Pfam" id="PF01757"/>
    </source>
</evidence>
<dbReference type="InterPro" id="IPR002656">
    <property type="entry name" value="Acyl_transf_3_dom"/>
</dbReference>
<feature type="transmembrane region" description="Helical" evidence="1">
    <location>
        <begin position="209"/>
        <end position="229"/>
    </location>
</feature>
<dbReference type="PANTHER" id="PTHR23028">
    <property type="entry name" value="ACETYLTRANSFERASE"/>
    <property type="match status" value="1"/>
</dbReference>
<name>A0AAD5Q836_PYTIN</name>
<keyword evidence="1" id="KW-1133">Transmembrane helix</keyword>
<evidence type="ECO:0000256" key="1">
    <source>
        <dbReference type="SAM" id="Phobius"/>
    </source>
</evidence>
<organism evidence="3 4">
    <name type="scientific">Pythium insidiosum</name>
    <name type="common">Pythiosis disease agent</name>
    <dbReference type="NCBI Taxonomy" id="114742"/>
    <lineage>
        <taxon>Eukaryota</taxon>
        <taxon>Sar</taxon>
        <taxon>Stramenopiles</taxon>
        <taxon>Oomycota</taxon>
        <taxon>Peronosporomycetes</taxon>
        <taxon>Pythiales</taxon>
        <taxon>Pythiaceae</taxon>
        <taxon>Pythium</taxon>
    </lineage>
</organism>
<sequence>MMSHASSKSDEHVALIMDDAAPIQHHLLDAPPSTSIVCELQPLRSPMPRNSDEQGLVPAAAVVVDVRQADAAPSKILFLNGLRGLAAYFVVVQHSHWGDRNFGAYGVDIFFVLSAFLLTMLLDKKVRQLLDRRARWHSWVFALLDYFQRRFLRVYPLFFLTALVLWMLPNERRKQFWLGKNDVDFDFWHVITFKFEYRFHVFWTLPVEIGYYFLIPPLVIGVALLRRWWWVPLLPLTYWAVYDGMRSHRYDHRPLRDHLNTFVAGSIGALVLTRAERWIQVHNFEFRWFHKLALRMVEYFFFGMLISVMYGGVFFVYLDWDPMPSWSPSPYLSGFISIVIACEILLPGPLARLFEWNILIFYGKISYSMYLLHSFVIYTSYIKSETGYTQKIATMGLICALSTTTYYAIEYPMQLLAGRISKRLKERDSAMSRKLAAADAAVV</sequence>
<dbReference type="GO" id="GO:0000271">
    <property type="term" value="P:polysaccharide biosynthetic process"/>
    <property type="evidence" value="ECO:0007669"/>
    <property type="project" value="TreeGrafter"/>
</dbReference>
<feature type="transmembrane region" description="Helical" evidence="1">
    <location>
        <begin position="77"/>
        <end position="96"/>
    </location>
</feature>
<gene>
    <name evidence="3" type="ORF">P43SY_010557</name>
</gene>
<feature type="transmembrane region" description="Helical" evidence="1">
    <location>
        <begin position="102"/>
        <end position="122"/>
    </location>
</feature>
<reference evidence="3" key="1">
    <citation type="submission" date="2021-12" db="EMBL/GenBank/DDBJ databases">
        <title>Prjna785345.</title>
        <authorList>
            <person name="Rujirawat T."/>
            <person name="Krajaejun T."/>
        </authorList>
    </citation>
    <scope>NUCLEOTIDE SEQUENCE</scope>
    <source>
        <strain evidence="3">Pi057C3</strain>
    </source>
</reference>